<name>A0AAW5UEC4_9BACT</name>
<reference evidence="2" key="1">
    <citation type="submission" date="2022-11" db="EMBL/GenBank/DDBJ databases">
        <title>Genomic repertoires linked with pathogenic potency of arthritogenic Prevotella copri isolated from the gut of rheumatoid arthritis patients.</title>
        <authorList>
            <person name="Nii T."/>
            <person name="Maeda Y."/>
            <person name="Motooka D."/>
            <person name="Naito M."/>
            <person name="Matsumoto Y."/>
            <person name="Ogawa T."/>
            <person name="Oguro-Igashira E."/>
            <person name="Kishikawa T."/>
            <person name="Yamashita M."/>
            <person name="Koizumi S."/>
            <person name="Kurakawa T."/>
            <person name="Okumura R."/>
            <person name="Kayama H."/>
            <person name="Murakami M."/>
            <person name="Sakaguchi T."/>
            <person name="Das B."/>
            <person name="Nakamura S."/>
            <person name="Okada Y."/>
            <person name="Kumanogoh A."/>
            <person name="Takeda K."/>
        </authorList>
    </citation>
    <scope>NUCLEOTIDE SEQUENCE</scope>
    <source>
        <strain evidence="2">H105_2-2</strain>
    </source>
</reference>
<protein>
    <recommendedName>
        <fullName evidence="1">HTH cro/C1-type domain-containing protein</fullName>
    </recommendedName>
</protein>
<dbReference type="GO" id="GO:0003677">
    <property type="term" value="F:DNA binding"/>
    <property type="evidence" value="ECO:0007669"/>
    <property type="project" value="InterPro"/>
</dbReference>
<proteinExistence type="predicted"/>
<dbReference type="InterPro" id="IPR001387">
    <property type="entry name" value="Cro/C1-type_HTH"/>
</dbReference>
<evidence type="ECO:0000259" key="1">
    <source>
        <dbReference type="PROSITE" id="PS50943"/>
    </source>
</evidence>
<accession>A0AAW5UEC4</accession>
<dbReference type="Gene3D" id="1.10.260.40">
    <property type="entry name" value="lambda repressor-like DNA-binding domains"/>
    <property type="match status" value="1"/>
</dbReference>
<dbReference type="Proteomes" id="UP001208620">
    <property type="component" value="Unassembled WGS sequence"/>
</dbReference>
<organism evidence="2 3">
    <name type="scientific">Segatella copri</name>
    <dbReference type="NCBI Taxonomy" id="165179"/>
    <lineage>
        <taxon>Bacteria</taxon>
        <taxon>Pseudomonadati</taxon>
        <taxon>Bacteroidota</taxon>
        <taxon>Bacteroidia</taxon>
        <taxon>Bacteroidales</taxon>
        <taxon>Prevotellaceae</taxon>
        <taxon>Segatella</taxon>
    </lineage>
</organism>
<dbReference type="AlphaFoldDB" id="A0AAW5UEC4"/>
<dbReference type="EMBL" id="JAPDVD010000001">
    <property type="protein sequence ID" value="MCW4137345.1"/>
    <property type="molecule type" value="Genomic_DNA"/>
</dbReference>
<evidence type="ECO:0000313" key="2">
    <source>
        <dbReference type="EMBL" id="MCW4137345.1"/>
    </source>
</evidence>
<dbReference type="PROSITE" id="PS50943">
    <property type="entry name" value="HTH_CROC1"/>
    <property type="match status" value="1"/>
</dbReference>
<comment type="caution">
    <text evidence="2">The sequence shown here is derived from an EMBL/GenBank/DDBJ whole genome shotgun (WGS) entry which is preliminary data.</text>
</comment>
<dbReference type="InterPro" id="IPR010982">
    <property type="entry name" value="Lambda_DNA-bd_dom_sf"/>
</dbReference>
<feature type="domain" description="HTH cro/C1-type" evidence="1">
    <location>
        <begin position="20"/>
        <end position="62"/>
    </location>
</feature>
<gene>
    <name evidence="2" type="ORF">ONT01_06080</name>
</gene>
<sequence>MCEDKGMGESASFVSGSHPEEVAELTGLGLTTIHKFENGTAGNLSLSTFLLLLKVVGQIDAINDVLPELPPSPYLMRKDEKKAQRIRHTK</sequence>
<dbReference type="SUPFAM" id="SSF47413">
    <property type="entry name" value="lambda repressor-like DNA-binding domains"/>
    <property type="match status" value="1"/>
</dbReference>
<evidence type="ECO:0000313" key="3">
    <source>
        <dbReference type="Proteomes" id="UP001208620"/>
    </source>
</evidence>